<protein>
    <submittedName>
        <fullName evidence="1">Uncharacterized protein</fullName>
    </submittedName>
</protein>
<name>A0A6M0RSN0_9CYAN</name>
<gene>
    <name evidence="1" type="ORF">DXZ20_26690</name>
</gene>
<dbReference type="Proteomes" id="UP000481033">
    <property type="component" value="Unassembled WGS sequence"/>
</dbReference>
<evidence type="ECO:0000313" key="2">
    <source>
        <dbReference type="Proteomes" id="UP000481033"/>
    </source>
</evidence>
<dbReference type="EMBL" id="QXHD01000004">
    <property type="protein sequence ID" value="NEZ59166.1"/>
    <property type="molecule type" value="Genomic_DNA"/>
</dbReference>
<organism evidence="1 2">
    <name type="scientific">Adonisia turfae CCMR0081</name>
    <dbReference type="NCBI Taxonomy" id="2292702"/>
    <lineage>
        <taxon>Bacteria</taxon>
        <taxon>Bacillati</taxon>
        <taxon>Cyanobacteriota</taxon>
        <taxon>Adonisia</taxon>
        <taxon>Adonisia turfae</taxon>
    </lineage>
</organism>
<sequence>MVTQAGTLLYFTYQPIFRVADFSNGVGNFRGVRKLSLSVVSFLHKSTALGTKSQPLPIIKITVTQNAMQAADEL</sequence>
<dbReference type="AlphaFoldDB" id="A0A6M0RSN0"/>
<accession>A0A6M0RSN0</accession>
<proteinExistence type="predicted"/>
<reference evidence="1 2" key="1">
    <citation type="journal article" date="2020" name="Microb. Ecol.">
        <title>Ecogenomics of the Marine Benthic Filamentous Cyanobacterium Adonisia.</title>
        <authorList>
            <person name="Walter J.M."/>
            <person name="Coutinho F.H."/>
            <person name="Leomil L."/>
            <person name="Hargreaves P.I."/>
            <person name="Campeao M.E."/>
            <person name="Vieira V.V."/>
            <person name="Silva B.S."/>
            <person name="Fistarol G.O."/>
            <person name="Salomon P.S."/>
            <person name="Sawabe T."/>
            <person name="Mino S."/>
            <person name="Hosokawa M."/>
            <person name="Miyashita H."/>
            <person name="Maruyama F."/>
            <person name="van Verk M.C."/>
            <person name="Dutilh B.E."/>
            <person name="Thompson C.C."/>
            <person name="Thompson F.L."/>
        </authorList>
    </citation>
    <scope>NUCLEOTIDE SEQUENCE [LARGE SCALE GENOMIC DNA]</scope>
    <source>
        <strain evidence="1 2">CCMR0081</strain>
    </source>
</reference>
<evidence type="ECO:0000313" key="1">
    <source>
        <dbReference type="EMBL" id="NEZ59166.1"/>
    </source>
</evidence>
<keyword evidence="2" id="KW-1185">Reference proteome</keyword>
<comment type="caution">
    <text evidence="1">The sequence shown here is derived from an EMBL/GenBank/DDBJ whole genome shotgun (WGS) entry which is preliminary data.</text>
</comment>